<evidence type="ECO:0000313" key="4">
    <source>
        <dbReference type="EMBL" id="TPX40448.1"/>
    </source>
</evidence>
<comment type="caution">
    <text evidence="4">The sequence shown here is derived from an EMBL/GenBank/DDBJ whole genome shotgun (WGS) entry which is preliminary data.</text>
</comment>
<protein>
    <submittedName>
        <fullName evidence="4">Uncharacterized protein</fullName>
    </submittedName>
</protein>
<feature type="region of interest" description="Disordered" evidence="2">
    <location>
        <begin position="92"/>
        <end position="150"/>
    </location>
</feature>
<dbReference type="AlphaFoldDB" id="A0A507CL22"/>
<sequence>MLAASNTDEINGVLPLPSKSVSFLSTYTIGSGAPIIATLKHLDIDLTSSESSPSSSAELIEQLVRYIQDQDSKIKLLERRIADLSFDRSTSRILSHQKTASSSRSQDGKTPLNSASRHNEEVLDATPPSVRKLFPPHRVGDRGRPPSILQPSYPELEATVADLNHKIQELETQSNKAKKEARDAKLRHNAKLGILSDLVEARNQRIKVLESCGNGSRKANVRDICTQTQDPVEAGNPLPFAEKQHGSLGWDALLKKVENTRRHRRSPSVVSSSNSNNSMGEMTETTVTSEQTATRESVSTVSTDQRMNNMLVERSVQFKKFMDAKKLRGVGQIPS</sequence>
<name>A0A507CL22_9FUNG</name>
<dbReference type="EMBL" id="QEAM01000498">
    <property type="protein sequence ID" value="TPX39333.1"/>
    <property type="molecule type" value="Genomic_DNA"/>
</dbReference>
<organism evidence="4 5">
    <name type="scientific">Synchytrium endobioticum</name>
    <dbReference type="NCBI Taxonomy" id="286115"/>
    <lineage>
        <taxon>Eukaryota</taxon>
        <taxon>Fungi</taxon>
        <taxon>Fungi incertae sedis</taxon>
        <taxon>Chytridiomycota</taxon>
        <taxon>Chytridiomycota incertae sedis</taxon>
        <taxon>Chytridiomycetes</taxon>
        <taxon>Synchytriales</taxon>
        <taxon>Synchytriaceae</taxon>
        <taxon>Synchytrium</taxon>
    </lineage>
</organism>
<proteinExistence type="predicted"/>
<keyword evidence="1" id="KW-0175">Coiled coil</keyword>
<feature type="compositionally biased region" description="Low complexity" evidence="2">
    <location>
        <begin position="267"/>
        <end position="296"/>
    </location>
</feature>
<dbReference type="Proteomes" id="UP000320475">
    <property type="component" value="Unassembled WGS sequence"/>
</dbReference>
<reference evidence="5 6" key="1">
    <citation type="journal article" date="2019" name="Sci. Rep.">
        <title>Comparative genomics of chytrid fungi reveal insights into the obligate biotrophic and pathogenic lifestyle of Synchytrium endobioticum.</title>
        <authorList>
            <person name="van de Vossenberg B.T.L.H."/>
            <person name="Warris S."/>
            <person name="Nguyen H.D.T."/>
            <person name="van Gent-Pelzer M.P.E."/>
            <person name="Joly D.L."/>
            <person name="van de Geest H.C."/>
            <person name="Bonants P.J.M."/>
            <person name="Smith D.S."/>
            <person name="Levesque C.A."/>
            <person name="van der Lee T.A.J."/>
        </authorList>
    </citation>
    <scope>NUCLEOTIDE SEQUENCE [LARGE SCALE GENOMIC DNA]</scope>
    <source>
        <strain evidence="3 6">LEV6574</strain>
        <strain evidence="4 5">MB42</strain>
    </source>
</reference>
<dbReference type="Proteomes" id="UP000317494">
    <property type="component" value="Unassembled WGS sequence"/>
</dbReference>
<evidence type="ECO:0000256" key="1">
    <source>
        <dbReference type="SAM" id="Coils"/>
    </source>
</evidence>
<feature type="region of interest" description="Disordered" evidence="2">
    <location>
        <begin position="259"/>
        <end position="303"/>
    </location>
</feature>
<evidence type="ECO:0000256" key="2">
    <source>
        <dbReference type="SAM" id="MobiDB-lite"/>
    </source>
</evidence>
<keyword evidence="5" id="KW-1185">Reference proteome</keyword>
<feature type="compositionally biased region" description="Polar residues" evidence="2">
    <location>
        <begin position="92"/>
        <end position="105"/>
    </location>
</feature>
<accession>A0A507CL22</accession>
<dbReference type="EMBL" id="QEAN01000313">
    <property type="protein sequence ID" value="TPX40448.1"/>
    <property type="molecule type" value="Genomic_DNA"/>
</dbReference>
<dbReference type="VEuPathDB" id="FungiDB:SeMB42_g06003"/>
<evidence type="ECO:0000313" key="3">
    <source>
        <dbReference type="EMBL" id="TPX39333.1"/>
    </source>
</evidence>
<evidence type="ECO:0000313" key="6">
    <source>
        <dbReference type="Proteomes" id="UP000320475"/>
    </source>
</evidence>
<evidence type="ECO:0000313" key="5">
    <source>
        <dbReference type="Proteomes" id="UP000317494"/>
    </source>
</evidence>
<gene>
    <name evidence="3" type="ORF">SeLEV6574_g07296</name>
    <name evidence="4" type="ORF">SeMB42_g06003</name>
</gene>
<feature type="coiled-coil region" evidence="1">
    <location>
        <begin position="153"/>
        <end position="187"/>
    </location>
</feature>